<evidence type="ECO:0000256" key="10">
    <source>
        <dbReference type="ARBA" id="ARBA00023150"/>
    </source>
</evidence>
<dbReference type="SFLD" id="SFLDG01067">
    <property type="entry name" value="SPASM/twitch_domain_containing"/>
    <property type="match status" value="1"/>
</dbReference>
<dbReference type="InterPro" id="IPR040064">
    <property type="entry name" value="MoaA-like"/>
</dbReference>
<evidence type="ECO:0000256" key="2">
    <source>
        <dbReference type="ARBA" id="ARBA00012167"/>
    </source>
</evidence>
<accession>A0ABP8L7C4</accession>
<evidence type="ECO:0000313" key="14">
    <source>
        <dbReference type="EMBL" id="GAA4423952.1"/>
    </source>
</evidence>
<dbReference type="SUPFAM" id="SSF102114">
    <property type="entry name" value="Radical SAM enzymes"/>
    <property type="match status" value="1"/>
</dbReference>
<keyword evidence="10" id="KW-0501">Molybdenum cofactor biosynthesis</keyword>
<keyword evidence="9" id="KW-0342">GTP-binding</keyword>
<keyword evidence="4" id="KW-0949">S-adenosyl-L-methionine</keyword>
<dbReference type="InterPro" id="IPR058240">
    <property type="entry name" value="rSAM_sf"/>
</dbReference>
<dbReference type="InterPro" id="IPR007197">
    <property type="entry name" value="rSAM"/>
</dbReference>
<dbReference type="CDD" id="cd01335">
    <property type="entry name" value="Radical_SAM"/>
    <property type="match status" value="1"/>
</dbReference>
<dbReference type="InterPro" id="IPR006638">
    <property type="entry name" value="Elp3/MiaA/NifB-like_rSAM"/>
</dbReference>
<evidence type="ECO:0000256" key="9">
    <source>
        <dbReference type="ARBA" id="ARBA00023134"/>
    </source>
</evidence>
<keyword evidence="15" id="KW-1185">Reference proteome</keyword>
<name>A0ABP8L7C4_9BACT</name>
<dbReference type="EC" id="4.1.99.22" evidence="2"/>
<dbReference type="PROSITE" id="PS51918">
    <property type="entry name" value="RADICAL_SAM"/>
    <property type="match status" value="1"/>
</dbReference>
<dbReference type="EMBL" id="BAABHC010000002">
    <property type="protein sequence ID" value="GAA4423952.1"/>
    <property type="molecule type" value="Genomic_DNA"/>
</dbReference>
<dbReference type="Pfam" id="PF06463">
    <property type="entry name" value="Mob_synth_C"/>
    <property type="match status" value="1"/>
</dbReference>
<dbReference type="SMART" id="SM00729">
    <property type="entry name" value="Elp3"/>
    <property type="match status" value="1"/>
</dbReference>
<dbReference type="SFLD" id="SFLDG01386">
    <property type="entry name" value="main_SPASM_domain-containing"/>
    <property type="match status" value="1"/>
</dbReference>
<keyword evidence="6" id="KW-0547">Nucleotide-binding</keyword>
<dbReference type="CDD" id="cd21117">
    <property type="entry name" value="Twitch_MoaA"/>
    <property type="match status" value="1"/>
</dbReference>
<dbReference type="RefSeq" id="WP_345156394.1">
    <property type="nucleotide sequence ID" value="NZ_BAABHC010000002.1"/>
</dbReference>
<dbReference type="Pfam" id="PF04055">
    <property type="entry name" value="Radical_SAM"/>
    <property type="match status" value="1"/>
</dbReference>
<protein>
    <recommendedName>
        <fullName evidence="2">GTP 3',8-cyclase</fullName>
        <ecNumber evidence="2">4.1.99.22</ecNumber>
    </recommendedName>
</protein>
<comment type="cofactor">
    <cofactor evidence="1">
        <name>[4Fe-4S] cluster</name>
        <dbReference type="ChEBI" id="CHEBI:49883"/>
    </cofactor>
</comment>
<dbReference type="PANTHER" id="PTHR22960:SF0">
    <property type="entry name" value="MOLYBDENUM COFACTOR BIOSYNTHESIS PROTEIN 1"/>
    <property type="match status" value="1"/>
</dbReference>
<reference evidence="15" key="1">
    <citation type="journal article" date="2019" name="Int. J. Syst. Evol. Microbiol.">
        <title>The Global Catalogue of Microorganisms (GCM) 10K type strain sequencing project: providing services to taxonomists for standard genome sequencing and annotation.</title>
        <authorList>
            <consortium name="The Broad Institute Genomics Platform"/>
            <consortium name="The Broad Institute Genome Sequencing Center for Infectious Disease"/>
            <person name="Wu L."/>
            <person name="Ma J."/>
        </authorList>
    </citation>
    <scope>NUCLEOTIDE SEQUENCE [LARGE SCALE GENOMIC DNA]</scope>
    <source>
        <strain evidence="15">JCM 17926</strain>
    </source>
</reference>
<keyword evidence="11" id="KW-0456">Lyase</keyword>
<dbReference type="Proteomes" id="UP001500552">
    <property type="component" value="Unassembled WGS sequence"/>
</dbReference>
<proteinExistence type="predicted"/>
<evidence type="ECO:0000256" key="4">
    <source>
        <dbReference type="ARBA" id="ARBA00022691"/>
    </source>
</evidence>
<evidence type="ECO:0000256" key="6">
    <source>
        <dbReference type="ARBA" id="ARBA00022741"/>
    </source>
</evidence>
<sequence>MLKDRHGRTINYLRLAVTDRCNLRCFYCMPEEGIDWLGREELMSYEEMLRLCSVFLKMGIEKIRITGGEPFVRKGFMPFLTKLSRLDGLQQLTITTNGVLTAPFVPELKRIGVRSVNLSLDTLDRNRFFAITRRDELPNVLETLEQLLQHDVDVKLNAVVMEGKNTDDILPLVELTKELPISVRFIEEMPFNGGDAAPKLLSWDHVQILDSIKAKYPNLYKLPDPAFSTSFNYQIPGHKGNVGIIAAYTRSFCGTCNRIRLTPLGDLKTCLYGGSVLNFKDLMRAGASEEEIQAALYKAVSMKDLNGWEAEKNNSGLASLSASMATIGG</sequence>
<keyword evidence="7" id="KW-0408">Iron</keyword>
<evidence type="ECO:0000256" key="8">
    <source>
        <dbReference type="ARBA" id="ARBA00023014"/>
    </source>
</evidence>
<evidence type="ECO:0000256" key="12">
    <source>
        <dbReference type="ARBA" id="ARBA00048697"/>
    </source>
</evidence>
<organism evidence="14 15">
    <name type="scientific">Pontibacter saemangeumensis</name>
    <dbReference type="NCBI Taxonomy" id="1084525"/>
    <lineage>
        <taxon>Bacteria</taxon>
        <taxon>Pseudomonadati</taxon>
        <taxon>Bacteroidota</taxon>
        <taxon>Cytophagia</taxon>
        <taxon>Cytophagales</taxon>
        <taxon>Hymenobacteraceae</taxon>
        <taxon>Pontibacter</taxon>
    </lineage>
</organism>
<dbReference type="PROSITE" id="PS01305">
    <property type="entry name" value="MOAA_NIFB_PQQE"/>
    <property type="match status" value="1"/>
</dbReference>
<dbReference type="NCBIfam" id="TIGR02666">
    <property type="entry name" value="moaA"/>
    <property type="match status" value="1"/>
</dbReference>
<evidence type="ECO:0000256" key="5">
    <source>
        <dbReference type="ARBA" id="ARBA00022723"/>
    </source>
</evidence>
<keyword evidence="5" id="KW-0479">Metal-binding</keyword>
<keyword evidence="8" id="KW-0411">Iron-sulfur</keyword>
<gene>
    <name evidence="14" type="primary">moaA</name>
    <name evidence="14" type="ORF">GCM10023188_03210</name>
</gene>
<keyword evidence="3" id="KW-0004">4Fe-4S</keyword>
<evidence type="ECO:0000259" key="13">
    <source>
        <dbReference type="PROSITE" id="PS51918"/>
    </source>
</evidence>
<evidence type="ECO:0000256" key="1">
    <source>
        <dbReference type="ARBA" id="ARBA00001966"/>
    </source>
</evidence>
<evidence type="ECO:0000256" key="11">
    <source>
        <dbReference type="ARBA" id="ARBA00023239"/>
    </source>
</evidence>
<dbReference type="InterPro" id="IPR013785">
    <property type="entry name" value="Aldolase_TIM"/>
</dbReference>
<dbReference type="InterPro" id="IPR010505">
    <property type="entry name" value="MoaA_twitch"/>
</dbReference>
<evidence type="ECO:0000256" key="7">
    <source>
        <dbReference type="ARBA" id="ARBA00023004"/>
    </source>
</evidence>
<evidence type="ECO:0000256" key="3">
    <source>
        <dbReference type="ARBA" id="ARBA00022485"/>
    </source>
</evidence>
<dbReference type="SFLD" id="SFLDS00029">
    <property type="entry name" value="Radical_SAM"/>
    <property type="match status" value="1"/>
</dbReference>
<feature type="domain" description="Radical SAM core" evidence="13">
    <location>
        <begin position="5"/>
        <end position="232"/>
    </location>
</feature>
<dbReference type="SFLD" id="SFLDG01383">
    <property type="entry name" value="cyclic_pyranopterin_phosphate"/>
    <property type="match status" value="1"/>
</dbReference>
<comment type="caution">
    <text evidence="14">The sequence shown here is derived from an EMBL/GenBank/DDBJ whole genome shotgun (WGS) entry which is preliminary data.</text>
</comment>
<dbReference type="InterPro" id="IPR050105">
    <property type="entry name" value="MoCo_biosynth_MoaA/MoaC"/>
</dbReference>
<dbReference type="InterPro" id="IPR013483">
    <property type="entry name" value="MoaA"/>
</dbReference>
<dbReference type="Gene3D" id="3.20.20.70">
    <property type="entry name" value="Aldolase class I"/>
    <property type="match status" value="1"/>
</dbReference>
<evidence type="ECO:0000313" key="15">
    <source>
        <dbReference type="Proteomes" id="UP001500552"/>
    </source>
</evidence>
<dbReference type="InterPro" id="IPR000385">
    <property type="entry name" value="MoaA_NifB_PqqE_Fe-S-bd_CS"/>
</dbReference>
<dbReference type="PANTHER" id="PTHR22960">
    <property type="entry name" value="MOLYBDOPTERIN COFACTOR SYNTHESIS PROTEIN A"/>
    <property type="match status" value="1"/>
</dbReference>
<comment type="catalytic activity">
    <reaction evidence="12">
        <text>GTP + AH2 + S-adenosyl-L-methionine = (8S)-3',8-cyclo-7,8-dihydroguanosine 5'-triphosphate + 5'-deoxyadenosine + L-methionine + A + H(+)</text>
        <dbReference type="Rhea" id="RHEA:49576"/>
        <dbReference type="ChEBI" id="CHEBI:13193"/>
        <dbReference type="ChEBI" id="CHEBI:15378"/>
        <dbReference type="ChEBI" id="CHEBI:17319"/>
        <dbReference type="ChEBI" id="CHEBI:17499"/>
        <dbReference type="ChEBI" id="CHEBI:37565"/>
        <dbReference type="ChEBI" id="CHEBI:57844"/>
        <dbReference type="ChEBI" id="CHEBI:59789"/>
        <dbReference type="ChEBI" id="CHEBI:131766"/>
        <dbReference type="EC" id="4.1.99.22"/>
    </reaction>
</comment>